<organism evidence="1 2">
    <name type="scientific">Methylovulum psychrotolerans</name>
    <dbReference type="NCBI Taxonomy" id="1704499"/>
    <lineage>
        <taxon>Bacteria</taxon>
        <taxon>Pseudomonadati</taxon>
        <taxon>Pseudomonadota</taxon>
        <taxon>Gammaproteobacteria</taxon>
        <taxon>Methylococcales</taxon>
        <taxon>Methylococcaceae</taxon>
        <taxon>Methylovulum</taxon>
    </lineage>
</organism>
<accession>A0A1Z4C065</accession>
<gene>
    <name evidence="1" type="ORF">CEK71_12995</name>
</gene>
<proteinExistence type="predicted"/>
<protein>
    <submittedName>
        <fullName evidence="1">Uncharacterized protein</fullName>
    </submittedName>
</protein>
<reference evidence="1 2" key="1">
    <citation type="submission" date="2017-06" db="EMBL/GenBank/DDBJ databases">
        <title>Genome Sequencing of the methanotroph Methylovulum psychrotolerants str. HV10-M2 isolated from a high-altitude environment.</title>
        <authorList>
            <person name="Mateos-Rivera A."/>
        </authorList>
    </citation>
    <scope>NUCLEOTIDE SEQUENCE [LARGE SCALE GENOMIC DNA]</scope>
    <source>
        <strain evidence="1 2">HV10_M2</strain>
    </source>
</reference>
<dbReference type="AlphaFoldDB" id="A0A1Z4C065"/>
<dbReference type="KEGG" id="mpsy:CEK71_12995"/>
<evidence type="ECO:0000313" key="1">
    <source>
        <dbReference type="EMBL" id="ASF46912.1"/>
    </source>
</evidence>
<name>A0A1Z4C065_9GAMM</name>
<keyword evidence="2" id="KW-1185">Reference proteome</keyword>
<dbReference type="InterPro" id="IPR028958">
    <property type="entry name" value="Imm42"/>
</dbReference>
<dbReference type="Proteomes" id="UP000197019">
    <property type="component" value="Chromosome"/>
</dbReference>
<dbReference type="Pfam" id="PF15593">
    <property type="entry name" value="Imm42"/>
    <property type="match status" value="1"/>
</dbReference>
<evidence type="ECO:0000313" key="2">
    <source>
        <dbReference type="Proteomes" id="UP000197019"/>
    </source>
</evidence>
<dbReference type="EMBL" id="CP022129">
    <property type="protein sequence ID" value="ASF46912.1"/>
    <property type="molecule type" value="Genomic_DNA"/>
</dbReference>
<sequence>MRIWINAIHRRRQYGKALCLCQILNTFRLIMLIGNPLSFAIECYHEPLNTRHVFGRMCLWVAGNRLGDITEPDCMLNPTAANLSRLLERLSTLNDPALLQLSDREAFDFLNQVLYLDDDRTNDEIQQDAERYCKFHFLTLGGESFERTKSFIVLVGEEVALLFTDNVDIFHSAHLPKSEFIDVVEQFYSWFKNEELSRFAKCGGTRIDKL</sequence>